<sequence>MSLLATSIQNLQKNLLQKSTATRSYWREVLRYSANPKNPKQVKFEDPENMALRSARAQNAEGLLRRQNNYLRYEKPWMKRKNLKMKIKYRRMERGVNDLKAYVKYVQDVKNVLKK</sequence>
<gene>
    <name evidence="1" type="ORF">CTEN210_03202</name>
</gene>
<accession>A0AAD3H1J8</accession>
<proteinExistence type="predicted"/>
<dbReference type="AlphaFoldDB" id="A0AAD3H1J8"/>
<reference evidence="1 2" key="1">
    <citation type="journal article" date="2021" name="Sci. Rep.">
        <title>The genome of the diatom Chaetoceros tenuissimus carries an ancient integrated fragment of an extant virus.</title>
        <authorList>
            <person name="Hongo Y."/>
            <person name="Kimura K."/>
            <person name="Takaki Y."/>
            <person name="Yoshida Y."/>
            <person name="Baba S."/>
            <person name="Kobayashi G."/>
            <person name="Nagasaki K."/>
            <person name="Hano T."/>
            <person name="Tomaru Y."/>
        </authorList>
    </citation>
    <scope>NUCLEOTIDE SEQUENCE [LARGE SCALE GENOMIC DNA]</scope>
    <source>
        <strain evidence="1 2">NIES-3715</strain>
    </source>
</reference>
<evidence type="ECO:0000313" key="2">
    <source>
        <dbReference type="Proteomes" id="UP001054902"/>
    </source>
</evidence>
<dbReference type="EMBL" id="BLLK01000022">
    <property type="protein sequence ID" value="GFH46728.1"/>
    <property type="molecule type" value="Genomic_DNA"/>
</dbReference>
<name>A0AAD3H1J8_9STRA</name>
<organism evidence="1 2">
    <name type="scientific">Chaetoceros tenuissimus</name>
    <dbReference type="NCBI Taxonomy" id="426638"/>
    <lineage>
        <taxon>Eukaryota</taxon>
        <taxon>Sar</taxon>
        <taxon>Stramenopiles</taxon>
        <taxon>Ochrophyta</taxon>
        <taxon>Bacillariophyta</taxon>
        <taxon>Coscinodiscophyceae</taxon>
        <taxon>Chaetocerotophycidae</taxon>
        <taxon>Chaetocerotales</taxon>
        <taxon>Chaetocerotaceae</taxon>
        <taxon>Chaetoceros</taxon>
    </lineage>
</organism>
<evidence type="ECO:0000313" key="1">
    <source>
        <dbReference type="EMBL" id="GFH46728.1"/>
    </source>
</evidence>
<comment type="caution">
    <text evidence="1">The sequence shown here is derived from an EMBL/GenBank/DDBJ whole genome shotgun (WGS) entry which is preliminary data.</text>
</comment>
<keyword evidence="2" id="KW-1185">Reference proteome</keyword>
<protein>
    <submittedName>
        <fullName evidence="1">Uncharacterized protein</fullName>
    </submittedName>
</protein>
<dbReference type="Proteomes" id="UP001054902">
    <property type="component" value="Unassembled WGS sequence"/>
</dbReference>